<dbReference type="GO" id="GO:0004674">
    <property type="term" value="F:protein serine/threonine kinase activity"/>
    <property type="evidence" value="ECO:0007669"/>
    <property type="project" value="UniProtKB-KW"/>
</dbReference>
<dbReference type="InterPro" id="IPR011009">
    <property type="entry name" value="Kinase-like_dom_sf"/>
</dbReference>
<dbReference type="RefSeq" id="WP_173013150.1">
    <property type="nucleotide sequence ID" value="NZ_AP019860.1"/>
</dbReference>
<dbReference type="KEGG" id="uam:UABAM_01149"/>
<sequence length="247" mass="28174">MRYYGEESKSDYEKEKEFIEKKRLAVAKKLSSIEHPNLLRIEKIKNANMCHHEITERDIKIGNRYCILENFCGENFCDVIRKFGPLVPPIAVKLFIQVLDVLSFVSQQGINHPNLRPECIMVNRKGVVKVDGFLDYPSMTAKYTNYICIDNYASPEKLDSNNIDVPSNIFSLGSVMFFVLTGFPPFSGSTPGSIIERIKYKDPVSLKKIVCNIGDLDDIVMKALSKNTADRFDSFDQFQQALLQLNL</sequence>
<dbReference type="SUPFAM" id="SSF56112">
    <property type="entry name" value="Protein kinase-like (PK-like)"/>
    <property type="match status" value="1"/>
</dbReference>
<evidence type="ECO:0000256" key="1">
    <source>
        <dbReference type="ARBA" id="ARBA00022527"/>
    </source>
</evidence>
<dbReference type="Pfam" id="PF00069">
    <property type="entry name" value="Pkinase"/>
    <property type="match status" value="1"/>
</dbReference>
<dbReference type="EMBL" id="AP019860">
    <property type="protein sequence ID" value="BBM82806.1"/>
    <property type="molecule type" value="Genomic_DNA"/>
</dbReference>
<evidence type="ECO:0000256" key="2">
    <source>
        <dbReference type="ARBA" id="ARBA00022679"/>
    </source>
</evidence>
<evidence type="ECO:0000256" key="5">
    <source>
        <dbReference type="ARBA" id="ARBA00022840"/>
    </source>
</evidence>
<proteinExistence type="predicted"/>
<organism evidence="7 8">
    <name type="scientific">Uabimicrobium amorphum</name>
    <dbReference type="NCBI Taxonomy" id="2596890"/>
    <lineage>
        <taxon>Bacteria</taxon>
        <taxon>Pseudomonadati</taxon>
        <taxon>Planctomycetota</taxon>
        <taxon>Candidatus Uabimicrobiia</taxon>
        <taxon>Candidatus Uabimicrobiales</taxon>
        <taxon>Candidatus Uabimicrobiaceae</taxon>
        <taxon>Candidatus Uabimicrobium</taxon>
    </lineage>
</organism>
<name>A0A5S9F1Q1_UABAM</name>
<reference evidence="7 8" key="1">
    <citation type="submission" date="2019-08" db="EMBL/GenBank/DDBJ databases">
        <title>Complete genome sequence of Candidatus Uab amorphum.</title>
        <authorList>
            <person name="Shiratori T."/>
            <person name="Suzuki S."/>
            <person name="Kakizawa Y."/>
            <person name="Ishida K."/>
        </authorList>
    </citation>
    <scope>NUCLEOTIDE SEQUENCE [LARGE SCALE GENOMIC DNA]</scope>
    <source>
        <strain evidence="7 8">SRT547</strain>
    </source>
</reference>
<dbReference type="PROSITE" id="PS50011">
    <property type="entry name" value="PROTEIN_KINASE_DOM"/>
    <property type="match status" value="1"/>
</dbReference>
<dbReference type="SMART" id="SM00220">
    <property type="entry name" value="S_TKc"/>
    <property type="match status" value="1"/>
</dbReference>
<keyword evidence="4 7" id="KW-0418">Kinase</keyword>
<evidence type="ECO:0000256" key="4">
    <source>
        <dbReference type="ARBA" id="ARBA00022777"/>
    </source>
</evidence>
<dbReference type="AlphaFoldDB" id="A0A5S9F1Q1"/>
<gene>
    <name evidence="7" type="ORF">UABAM_01149</name>
</gene>
<keyword evidence="1 7" id="KW-0723">Serine/threonine-protein kinase</keyword>
<keyword evidence="3" id="KW-0547">Nucleotide-binding</keyword>
<dbReference type="Gene3D" id="1.10.510.10">
    <property type="entry name" value="Transferase(Phosphotransferase) domain 1"/>
    <property type="match status" value="1"/>
</dbReference>
<feature type="domain" description="Protein kinase" evidence="6">
    <location>
        <begin position="1"/>
        <end position="243"/>
    </location>
</feature>
<keyword evidence="5" id="KW-0067">ATP-binding</keyword>
<dbReference type="PANTHER" id="PTHR24345:SF91">
    <property type="entry name" value="SERINE_THREONINE-PROTEIN KINASE PLK4"/>
    <property type="match status" value="1"/>
</dbReference>
<dbReference type="GO" id="GO:0005524">
    <property type="term" value="F:ATP binding"/>
    <property type="evidence" value="ECO:0007669"/>
    <property type="project" value="UniProtKB-KW"/>
</dbReference>
<keyword evidence="2" id="KW-0808">Transferase</keyword>
<dbReference type="InterPro" id="IPR000719">
    <property type="entry name" value="Prot_kinase_dom"/>
</dbReference>
<evidence type="ECO:0000259" key="6">
    <source>
        <dbReference type="PROSITE" id="PS50011"/>
    </source>
</evidence>
<evidence type="ECO:0000313" key="8">
    <source>
        <dbReference type="Proteomes" id="UP000326354"/>
    </source>
</evidence>
<keyword evidence="8" id="KW-1185">Reference proteome</keyword>
<evidence type="ECO:0000313" key="7">
    <source>
        <dbReference type="EMBL" id="BBM82806.1"/>
    </source>
</evidence>
<accession>A0A5S9F1Q1</accession>
<evidence type="ECO:0000256" key="3">
    <source>
        <dbReference type="ARBA" id="ARBA00022741"/>
    </source>
</evidence>
<dbReference type="PANTHER" id="PTHR24345">
    <property type="entry name" value="SERINE/THREONINE-PROTEIN KINASE PLK"/>
    <property type="match status" value="1"/>
</dbReference>
<protein>
    <submittedName>
        <fullName evidence="7">Serine/threonine protein kinase</fullName>
    </submittedName>
</protein>
<dbReference type="Proteomes" id="UP000326354">
    <property type="component" value="Chromosome"/>
</dbReference>